<feature type="transmembrane region" description="Helical" evidence="6">
    <location>
        <begin position="185"/>
        <end position="206"/>
    </location>
</feature>
<reference evidence="8" key="1">
    <citation type="journal article" date="2019" name="Int. J. Syst. Evol. Microbiol.">
        <title>The Global Catalogue of Microorganisms (GCM) 10K type strain sequencing project: providing services to taxonomists for standard genome sequencing and annotation.</title>
        <authorList>
            <consortium name="The Broad Institute Genomics Platform"/>
            <consortium name="The Broad Institute Genome Sequencing Center for Infectious Disease"/>
            <person name="Wu L."/>
            <person name="Ma J."/>
        </authorList>
    </citation>
    <scope>NUCLEOTIDE SEQUENCE [LARGE SCALE GENOMIC DNA]</scope>
    <source>
        <strain evidence="8">CGMCC 1.3240</strain>
    </source>
</reference>
<sequence>MLNKQMKKGEERSLLSNTLWMNSGFILKIFIQAVYFILLARSLGISDYGAIVAVSAVASVISPFASLGTGNLLIKNIAREKAVFSYYWGNSILITVLSGVILIGFLVLIKNIIFAKSITILLIILIGASDILFAKLSEIAGQSFQAFERLKWTAQFNVWLGLLRLLAAIHFCFFQPHHTASIWGAYYLGSSIICAISSITVVNLLLGRPKLRLKYFTNEKLEGFLFSISTTAQGFYTDIDKTVLSKLGSLNDTGIYAAASRIMEVTFSPIRSILQASYVRFFEQGRRGIGNNILLARKLMIPAIALSLTSGILLMTCAPLIVFALGDSFKESVDVLRWIAFIPLIRCFHFFAADAMTGSDHQKLRSVIQIIVAIVSVFINLILIPPYSWKGAAIAALVSNGLLAISLWSSIWYLQQNHKKQALPTLSEG</sequence>
<evidence type="ECO:0000313" key="7">
    <source>
        <dbReference type="EMBL" id="MFC5649861.1"/>
    </source>
</evidence>
<feature type="transmembrane region" description="Helical" evidence="6">
    <location>
        <begin position="113"/>
        <end position="133"/>
    </location>
</feature>
<dbReference type="Proteomes" id="UP001596047">
    <property type="component" value="Unassembled WGS sequence"/>
</dbReference>
<feature type="transmembrane region" description="Helical" evidence="6">
    <location>
        <begin position="367"/>
        <end position="387"/>
    </location>
</feature>
<evidence type="ECO:0000256" key="6">
    <source>
        <dbReference type="SAM" id="Phobius"/>
    </source>
</evidence>
<keyword evidence="3 6" id="KW-0812">Transmembrane</keyword>
<keyword evidence="2" id="KW-1003">Cell membrane</keyword>
<accession>A0ABW0W0D1</accession>
<dbReference type="PANTHER" id="PTHR30250">
    <property type="entry name" value="PST FAMILY PREDICTED COLANIC ACID TRANSPORTER"/>
    <property type="match status" value="1"/>
</dbReference>
<evidence type="ECO:0000256" key="2">
    <source>
        <dbReference type="ARBA" id="ARBA00022475"/>
    </source>
</evidence>
<feature type="transmembrane region" description="Helical" evidence="6">
    <location>
        <begin position="335"/>
        <end position="355"/>
    </location>
</feature>
<gene>
    <name evidence="7" type="ORF">ACFPYJ_12150</name>
</gene>
<comment type="subcellular location">
    <subcellularLocation>
        <location evidence="1">Cell membrane</location>
        <topology evidence="1">Multi-pass membrane protein</topology>
    </subcellularLocation>
</comment>
<feature type="transmembrane region" description="Helical" evidence="6">
    <location>
        <begin position="50"/>
        <end position="74"/>
    </location>
</feature>
<evidence type="ECO:0000313" key="8">
    <source>
        <dbReference type="Proteomes" id="UP001596047"/>
    </source>
</evidence>
<keyword evidence="5 6" id="KW-0472">Membrane</keyword>
<dbReference type="InterPro" id="IPR002797">
    <property type="entry name" value="Polysacc_synth"/>
</dbReference>
<dbReference type="EMBL" id="JBHSOW010000042">
    <property type="protein sequence ID" value="MFC5649861.1"/>
    <property type="molecule type" value="Genomic_DNA"/>
</dbReference>
<dbReference type="RefSeq" id="WP_379188406.1">
    <property type="nucleotide sequence ID" value="NZ_JBHSOW010000042.1"/>
</dbReference>
<evidence type="ECO:0000256" key="4">
    <source>
        <dbReference type="ARBA" id="ARBA00022989"/>
    </source>
</evidence>
<feature type="transmembrane region" description="Helical" evidence="6">
    <location>
        <begin position="299"/>
        <end position="323"/>
    </location>
</feature>
<feature type="transmembrane region" description="Helical" evidence="6">
    <location>
        <begin position="154"/>
        <end position="173"/>
    </location>
</feature>
<name>A0ABW0W0D1_9BACL</name>
<evidence type="ECO:0000256" key="1">
    <source>
        <dbReference type="ARBA" id="ARBA00004651"/>
    </source>
</evidence>
<feature type="transmembrane region" description="Helical" evidence="6">
    <location>
        <begin position="20"/>
        <end position="38"/>
    </location>
</feature>
<feature type="transmembrane region" description="Helical" evidence="6">
    <location>
        <begin position="393"/>
        <end position="414"/>
    </location>
</feature>
<keyword evidence="8" id="KW-1185">Reference proteome</keyword>
<feature type="transmembrane region" description="Helical" evidence="6">
    <location>
        <begin position="86"/>
        <end position="107"/>
    </location>
</feature>
<evidence type="ECO:0000256" key="3">
    <source>
        <dbReference type="ARBA" id="ARBA00022692"/>
    </source>
</evidence>
<evidence type="ECO:0000256" key="5">
    <source>
        <dbReference type="ARBA" id="ARBA00023136"/>
    </source>
</evidence>
<organism evidence="7 8">
    <name type="scientific">Paenibacillus solisilvae</name>
    <dbReference type="NCBI Taxonomy" id="2486751"/>
    <lineage>
        <taxon>Bacteria</taxon>
        <taxon>Bacillati</taxon>
        <taxon>Bacillota</taxon>
        <taxon>Bacilli</taxon>
        <taxon>Bacillales</taxon>
        <taxon>Paenibacillaceae</taxon>
        <taxon>Paenibacillus</taxon>
    </lineage>
</organism>
<dbReference type="Pfam" id="PF01943">
    <property type="entry name" value="Polysacc_synt"/>
    <property type="match status" value="1"/>
</dbReference>
<dbReference type="InterPro" id="IPR050833">
    <property type="entry name" value="Poly_Biosynth_Transport"/>
</dbReference>
<keyword evidence="4 6" id="KW-1133">Transmembrane helix</keyword>
<proteinExistence type="predicted"/>
<protein>
    <submittedName>
        <fullName evidence="7">Lipopolysaccharide biosynthesis protein</fullName>
    </submittedName>
</protein>
<dbReference type="PANTHER" id="PTHR30250:SF11">
    <property type="entry name" value="O-ANTIGEN TRANSPORTER-RELATED"/>
    <property type="match status" value="1"/>
</dbReference>
<comment type="caution">
    <text evidence="7">The sequence shown here is derived from an EMBL/GenBank/DDBJ whole genome shotgun (WGS) entry which is preliminary data.</text>
</comment>